<protein>
    <submittedName>
        <fullName evidence="2">Tol protein</fullName>
    </submittedName>
</protein>
<keyword evidence="3" id="KW-1185">Reference proteome</keyword>
<dbReference type="AlphaFoldDB" id="A0A0N0DF92"/>
<comment type="caution">
    <text evidence="2">The sequence shown here is derived from an EMBL/GenBank/DDBJ whole genome shotgun (WGS) entry which is preliminary data.</text>
</comment>
<dbReference type="InterPro" id="IPR010730">
    <property type="entry name" value="HET"/>
</dbReference>
<evidence type="ECO:0000313" key="3">
    <source>
        <dbReference type="Proteomes" id="UP000037904"/>
    </source>
</evidence>
<gene>
    <name evidence="2" type="ORF">FLAG1_04901</name>
</gene>
<dbReference type="OrthoDB" id="47007at2759"/>
<evidence type="ECO:0000259" key="1">
    <source>
        <dbReference type="Pfam" id="PF06985"/>
    </source>
</evidence>
<dbReference type="PANTHER" id="PTHR33112:SF16">
    <property type="entry name" value="HETEROKARYON INCOMPATIBILITY DOMAIN-CONTAINING PROTEIN"/>
    <property type="match status" value="1"/>
</dbReference>
<dbReference type="Pfam" id="PF06985">
    <property type="entry name" value="HET"/>
    <property type="match status" value="1"/>
</dbReference>
<evidence type="ECO:0000313" key="2">
    <source>
        <dbReference type="EMBL" id="KPA42207.1"/>
    </source>
</evidence>
<reference evidence="2 3" key="1">
    <citation type="submission" date="2015-04" db="EMBL/GenBank/DDBJ databases">
        <title>The draft genome sequence of Fusarium langsethiae, a T-2/HT-2 mycotoxin producer.</title>
        <authorList>
            <person name="Lysoe E."/>
            <person name="Divon H.H."/>
            <person name="Terzi V."/>
            <person name="Orru L."/>
            <person name="Lamontanara A."/>
            <person name="Kolseth A.-K."/>
            <person name="Frandsen R.J."/>
            <person name="Nielsen K."/>
            <person name="Thrane U."/>
        </authorList>
    </citation>
    <scope>NUCLEOTIDE SEQUENCE [LARGE SCALE GENOMIC DNA]</scope>
    <source>
        <strain evidence="2 3">Fl201059</strain>
    </source>
</reference>
<proteinExistence type="predicted"/>
<dbReference type="PANTHER" id="PTHR33112">
    <property type="entry name" value="DOMAIN PROTEIN, PUTATIVE-RELATED"/>
    <property type="match status" value="1"/>
</dbReference>
<feature type="domain" description="Heterokaryon incompatibility" evidence="1">
    <location>
        <begin position="28"/>
        <end position="145"/>
    </location>
</feature>
<name>A0A0N0DF92_FUSLA</name>
<accession>A0A0N0DF92</accession>
<dbReference type="EMBL" id="JXCE01000072">
    <property type="protein sequence ID" value="KPA42207.1"/>
    <property type="molecule type" value="Genomic_DNA"/>
</dbReference>
<organism evidence="2 3">
    <name type="scientific">Fusarium langsethiae</name>
    <dbReference type="NCBI Taxonomy" id="179993"/>
    <lineage>
        <taxon>Eukaryota</taxon>
        <taxon>Fungi</taxon>
        <taxon>Dikarya</taxon>
        <taxon>Ascomycota</taxon>
        <taxon>Pezizomycotina</taxon>
        <taxon>Sordariomycetes</taxon>
        <taxon>Hypocreomycetidae</taxon>
        <taxon>Hypocreales</taxon>
        <taxon>Nectriaceae</taxon>
        <taxon>Fusarium</taxon>
    </lineage>
</organism>
<dbReference type="Proteomes" id="UP000037904">
    <property type="component" value="Unassembled WGS sequence"/>
</dbReference>
<sequence length="170" mass="18999">MIDVGSTSIGKQPRIYVLNPLDHEDVEYAALNYALSSDLTFATTTASNIGEMTECLPWGKLAKTLQEVIVFTQKLGIKYLWVVALCILQSEGPDDAFYKADWSYEACRFGQYYENAKLTIAATREVSSDKGLFLPRSALQGNPKPVTFRQRAFWGGIRDHYPTDVSNMGV</sequence>